<dbReference type="InterPro" id="IPR015943">
    <property type="entry name" value="WD40/YVTN_repeat-like_dom_sf"/>
</dbReference>
<dbReference type="GO" id="GO:0032040">
    <property type="term" value="C:small-subunit processome"/>
    <property type="evidence" value="ECO:0007669"/>
    <property type="project" value="InterPro"/>
</dbReference>
<dbReference type="PROSITE" id="PS00678">
    <property type="entry name" value="WD_REPEATS_1"/>
    <property type="match status" value="4"/>
</dbReference>
<proteinExistence type="predicted"/>
<dbReference type="InterPro" id="IPR013934">
    <property type="entry name" value="Utp13_C"/>
</dbReference>
<dbReference type="InterPro" id="IPR019775">
    <property type="entry name" value="WD40_repeat_CS"/>
</dbReference>
<dbReference type="InterPro" id="IPR020472">
    <property type="entry name" value="WD40_PAC1"/>
</dbReference>
<keyword evidence="2" id="KW-0853">WD repeat</keyword>
<dbReference type="GO" id="GO:0000472">
    <property type="term" value="P:endonucleolytic cleavage to generate mature 5'-end of SSU-rRNA from (SSU-rRNA, 5.8S rRNA, LSU-rRNA)"/>
    <property type="evidence" value="ECO:0007669"/>
    <property type="project" value="TreeGrafter"/>
</dbReference>
<evidence type="ECO:0000256" key="5">
    <source>
        <dbReference type="SAM" id="MobiDB-lite"/>
    </source>
</evidence>
<dbReference type="InterPro" id="IPR001680">
    <property type="entry name" value="WD40_rpt"/>
</dbReference>
<name>K1R7X1_MAGGI</name>
<accession>K1R7X1</accession>
<dbReference type="InParanoid" id="K1R7X1"/>
<feature type="compositionally biased region" description="Acidic residues" evidence="5">
    <location>
        <begin position="912"/>
        <end position="924"/>
    </location>
</feature>
<reference evidence="7" key="1">
    <citation type="journal article" date="2012" name="Nature">
        <title>The oyster genome reveals stress adaptation and complexity of shell formation.</title>
        <authorList>
            <person name="Zhang G."/>
            <person name="Fang X."/>
            <person name="Guo X."/>
            <person name="Li L."/>
            <person name="Luo R."/>
            <person name="Xu F."/>
            <person name="Yang P."/>
            <person name="Zhang L."/>
            <person name="Wang X."/>
            <person name="Qi H."/>
            <person name="Xiong Z."/>
            <person name="Que H."/>
            <person name="Xie Y."/>
            <person name="Holland P.W."/>
            <person name="Paps J."/>
            <person name="Zhu Y."/>
            <person name="Wu F."/>
            <person name="Chen Y."/>
            <person name="Wang J."/>
            <person name="Peng C."/>
            <person name="Meng J."/>
            <person name="Yang L."/>
            <person name="Liu J."/>
            <person name="Wen B."/>
            <person name="Zhang N."/>
            <person name="Huang Z."/>
            <person name="Zhu Q."/>
            <person name="Feng Y."/>
            <person name="Mount A."/>
            <person name="Hedgecock D."/>
            <person name="Xu Z."/>
            <person name="Liu Y."/>
            <person name="Domazet-Loso T."/>
            <person name="Du Y."/>
            <person name="Sun X."/>
            <person name="Zhang S."/>
            <person name="Liu B."/>
            <person name="Cheng P."/>
            <person name="Jiang X."/>
            <person name="Li J."/>
            <person name="Fan D."/>
            <person name="Wang W."/>
            <person name="Fu W."/>
            <person name="Wang T."/>
            <person name="Wang B."/>
            <person name="Zhang J."/>
            <person name="Peng Z."/>
            <person name="Li Y."/>
            <person name="Li N."/>
            <person name="Wang J."/>
            <person name="Chen M."/>
            <person name="He Y."/>
            <person name="Tan F."/>
            <person name="Song X."/>
            <person name="Zheng Q."/>
            <person name="Huang R."/>
            <person name="Yang H."/>
            <person name="Du X."/>
            <person name="Chen L."/>
            <person name="Yang M."/>
            <person name="Gaffney P.M."/>
            <person name="Wang S."/>
            <person name="Luo L."/>
            <person name="She Z."/>
            <person name="Ming Y."/>
            <person name="Huang W."/>
            <person name="Zhang S."/>
            <person name="Huang B."/>
            <person name="Zhang Y."/>
            <person name="Qu T."/>
            <person name="Ni P."/>
            <person name="Miao G."/>
            <person name="Wang J."/>
            <person name="Wang Q."/>
            <person name="Steinberg C.E."/>
            <person name="Wang H."/>
            <person name="Li N."/>
            <person name="Qian L."/>
            <person name="Zhang G."/>
            <person name="Li Y."/>
            <person name="Yang H."/>
            <person name="Liu X."/>
            <person name="Wang J."/>
            <person name="Yin Y."/>
            <person name="Wang J."/>
        </authorList>
    </citation>
    <scope>NUCLEOTIDE SEQUENCE [LARGE SCALE GENOMIC DNA]</scope>
    <source>
        <strain evidence="7">05x7-T-G4-1.051#20</strain>
    </source>
</reference>
<dbReference type="PRINTS" id="PR00320">
    <property type="entry name" value="GPROTEINBRPT"/>
</dbReference>
<evidence type="ECO:0000313" key="7">
    <source>
        <dbReference type="EMBL" id="EKC37300.1"/>
    </source>
</evidence>
<dbReference type="Gene3D" id="2.130.10.10">
    <property type="entry name" value="YVTN repeat-like/Quinoprotein amine dehydrogenase"/>
    <property type="match status" value="4"/>
</dbReference>
<evidence type="ECO:0000256" key="3">
    <source>
        <dbReference type="ARBA" id="ARBA00022737"/>
    </source>
</evidence>
<gene>
    <name evidence="7" type="ORF">CGI_10020641</name>
</gene>
<keyword evidence="4" id="KW-0539">Nucleus</keyword>
<dbReference type="SMART" id="SM00320">
    <property type="entry name" value="WD40"/>
    <property type="match status" value="12"/>
</dbReference>
<dbReference type="Pfam" id="PF23869">
    <property type="entry name" value="Beta-prop_WDR75_1st"/>
    <property type="match status" value="1"/>
</dbReference>
<dbReference type="SUPFAM" id="SSF50998">
    <property type="entry name" value="Quinoprotein alcohol dehydrogenase-like"/>
    <property type="match status" value="1"/>
</dbReference>
<dbReference type="SUPFAM" id="SSF50978">
    <property type="entry name" value="WD40 repeat-like"/>
    <property type="match status" value="1"/>
</dbReference>
<evidence type="ECO:0000256" key="4">
    <source>
        <dbReference type="ARBA" id="ARBA00023242"/>
    </source>
</evidence>
<dbReference type="FunCoup" id="K1R7X1">
    <property type="interactions" value="1610"/>
</dbReference>
<dbReference type="PROSITE" id="PS50294">
    <property type="entry name" value="WD_REPEATS_REGION"/>
    <property type="match status" value="8"/>
</dbReference>
<evidence type="ECO:0000256" key="1">
    <source>
        <dbReference type="ARBA" id="ARBA00004604"/>
    </source>
</evidence>
<dbReference type="GO" id="GO:0034511">
    <property type="term" value="F:U3 snoRNA binding"/>
    <property type="evidence" value="ECO:0007669"/>
    <property type="project" value="TreeGrafter"/>
</dbReference>
<dbReference type="EMBL" id="JH816099">
    <property type="protein sequence ID" value="EKC37300.1"/>
    <property type="molecule type" value="Genomic_DNA"/>
</dbReference>
<protein>
    <submittedName>
        <fullName evidence="7">Transducin beta-like protein 3</fullName>
    </submittedName>
</protein>
<evidence type="ECO:0000259" key="6">
    <source>
        <dbReference type="Pfam" id="PF08625"/>
    </source>
</evidence>
<dbReference type="GO" id="GO:0000480">
    <property type="term" value="P:endonucleolytic cleavage in 5'-ETS of tricistronic rRNA transcript (SSU-rRNA, 5.8S rRNA, LSU-rRNA)"/>
    <property type="evidence" value="ECO:0007669"/>
    <property type="project" value="TreeGrafter"/>
</dbReference>
<dbReference type="PROSITE" id="PS50082">
    <property type="entry name" value="WD_REPEATS_2"/>
    <property type="match status" value="8"/>
</dbReference>
<dbReference type="PANTHER" id="PTHR19854:SF15">
    <property type="entry name" value="TRANSDUCIN BETA-LIKE PROTEIN 3"/>
    <property type="match status" value="1"/>
</dbReference>
<comment type="subcellular location">
    <subcellularLocation>
        <location evidence="1">Nucleus</location>
        <location evidence="1">Nucleolus</location>
    </subcellularLocation>
</comment>
<keyword evidence="3" id="KW-0677">Repeat</keyword>
<dbReference type="FunFam" id="2.130.10.10:FF:000230">
    <property type="entry name" value="Transducin beta-like protein 3"/>
    <property type="match status" value="1"/>
</dbReference>
<feature type="domain" description="U3 small nucleolar RNA-associated protein 13 C-terminal" evidence="6">
    <location>
        <begin position="738"/>
        <end position="872"/>
    </location>
</feature>
<evidence type="ECO:0000256" key="2">
    <source>
        <dbReference type="ARBA" id="ARBA00022574"/>
    </source>
</evidence>
<dbReference type="GO" id="GO:0030686">
    <property type="term" value="C:90S preribosome"/>
    <property type="evidence" value="ECO:0007669"/>
    <property type="project" value="TreeGrafter"/>
</dbReference>
<dbReference type="InterPro" id="IPR011047">
    <property type="entry name" value="Quinoprotein_ADH-like_sf"/>
</dbReference>
<dbReference type="CDD" id="cd00200">
    <property type="entry name" value="WD40"/>
    <property type="match status" value="2"/>
</dbReference>
<dbReference type="PANTHER" id="PTHR19854">
    <property type="entry name" value="TRANSDUCIN BETA-LIKE 3"/>
    <property type="match status" value="1"/>
</dbReference>
<feature type="compositionally biased region" description="Polar residues" evidence="5">
    <location>
        <begin position="1077"/>
        <end position="1088"/>
    </location>
</feature>
<organism evidence="7">
    <name type="scientific">Magallana gigas</name>
    <name type="common">Pacific oyster</name>
    <name type="synonym">Crassostrea gigas</name>
    <dbReference type="NCBI Taxonomy" id="29159"/>
    <lineage>
        <taxon>Eukaryota</taxon>
        <taxon>Metazoa</taxon>
        <taxon>Spiralia</taxon>
        <taxon>Lophotrochozoa</taxon>
        <taxon>Mollusca</taxon>
        <taxon>Bivalvia</taxon>
        <taxon>Autobranchia</taxon>
        <taxon>Pteriomorphia</taxon>
        <taxon>Ostreida</taxon>
        <taxon>Ostreoidea</taxon>
        <taxon>Ostreidae</taxon>
        <taxon>Magallana</taxon>
    </lineage>
</organism>
<sequence>MAAGWTVSIAVQPCLYADFTKYMATWALYWTLQHTLTDTANQVWVRWALKLLNIKPRHQILKSSTYRVIPLGKYLETSGARVDHETENMTQLKENFAVETKYEPFYTGGKIFISNDGTCMFCGCGNKIHIIDVNSGQTKYTLSQEEDEEITHFCLSPNNEFLVAATKHLVLRQWNWKDQVLIRSWKAIHISPVLTMDFDVSSTLLASGSSDTTIKLWDIDKQYCTHNLKGHTGVISIVKFHPDNEKLQLFSAADDYKVKVWDLRTSKCLVTVEAHYSVVTSMVFSPDNTTMYSGGRDRIVSVWDVGELKVTKAIPVFESVEAVILLPQNQEFPDLGVTEQEGPHIITAGSKGTLRVWNIEKAKCVYVRKELIGRASDNEEENQNITQALHSEALQSLAVVTFDNNITMCKLQDLSVSKQFCGNTDQVLEVQFLGPNDSHLAVATNSEHLKVFEVATWNCQLCSGHTDIILGVTVHRKRNLLATCSKDNTVRVWKFDPDSGKVSCVGVGHGHTHIVGTVAISSVTASWMVSGGQDFTLKKWQLPKTGEESCKDLKCIHTERVHEKDINCVVMSPNDKFIATGSHDRTAKLWNAETFALVGVMRGHKRGVWCVQFSPVDQCIATSSGDGTIKIWSIQGLECVKTFEGHDSAVLRVTFINRGMQLLSCGSDGLMKLWVIKSNTCVSTMDEHEDKVWSVTVNKEEDHIVTGGADSSIILWKDVTGEEVQKKQTEREDFILKEQQLSNLLHKKKYLRAIGLAITLEQPFRVLNIIKEILYNPDGKTELEKTLQKLRVDQIDSVLRFAGEWNTNSRHCHEAQFVLNTVFKTYPPEEILKFPNIKSTMEAFIPYTERHFQRMNRLLQQAMFLEFTWSCMRRVTDNTQAVENKQGFRSVEGLPENESDMKIRNHSSGGESDSDDSMDTEDNDEKDRETEESANEDNDSVHGSESDDGSKSTESSASDGEQAESDIENIKPAALSGGERLTGSHRGSTSSSQDEGSDSESSEGEPLVFSSQNTKSLENLKGSEKVMSSKKKSQQKSNVQNTPTNKQTKEVKSRKRAQTESDPEELETGEKRARGLRSSQTEAETNSAKRVRTSQKMFLHKEKDGY</sequence>
<feature type="compositionally biased region" description="Basic and acidic residues" evidence="5">
    <location>
        <begin position="939"/>
        <end position="951"/>
    </location>
</feature>
<feature type="region of interest" description="Disordered" evidence="5">
    <location>
        <begin position="884"/>
        <end position="1106"/>
    </location>
</feature>
<dbReference type="AlphaFoldDB" id="K1R7X1"/>
<dbReference type="Pfam" id="PF08625">
    <property type="entry name" value="Utp13"/>
    <property type="match status" value="1"/>
</dbReference>
<dbReference type="InterPro" id="IPR036322">
    <property type="entry name" value="WD40_repeat_dom_sf"/>
</dbReference>
<dbReference type="Pfam" id="PF00400">
    <property type="entry name" value="WD40"/>
    <property type="match status" value="4"/>
</dbReference>
<dbReference type="HOGENOM" id="CLU_009276_1_0_1"/>